<keyword evidence="7" id="KW-1185">Reference proteome</keyword>
<protein>
    <recommendedName>
        <fullName evidence="5">MYND-type domain-containing protein</fullName>
    </recommendedName>
</protein>
<accession>A0ABQ6MQX2</accession>
<feature type="domain" description="MYND-type" evidence="5">
    <location>
        <begin position="180"/>
        <end position="221"/>
    </location>
</feature>
<evidence type="ECO:0000256" key="1">
    <source>
        <dbReference type="ARBA" id="ARBA00022723"/>
    </source>
</evidence>
<name>A0ABQ6MQX2_9STRA</name>
<evidence type="ECO:0000313" key="6">
    <source>
        <dbReference type="EMBL" id="GMI31191.1"/>
    </source>
</evidence>
<dbReference type="InterPro" id="IPR002893">
    <property type="entry name" value="Znf_MYND"/>
</dbReference>
<dbReference type="Pfam" id="PF01753">
    <property type="entry name" value="zf-MYND"/>
    <property type="match status" value="1"/>
</dbReference>
<dbReference type="EMBL" id="BRYB01004450">
    <property type="protein sequence ID" value="GMI31191.1"/>
    <property type="molecule type" value="Genomic_DNA"/>
</dbReference>
<proteinExistence type="predicted"/>
<sequence length="229" mass="25281">MDPDNILAQALAAGVSLHLKVHGDTADESWQTTTPIPSEVADTGDPGAIMAWWRDHQMKIDLESSILPPLKVKQKACCEGCGGTRALQEFTDRQVWCANPLVVMETGIIDCGATVSLCCSAQACRNRREREVLKRRKLLQKMIDETNSDSTKCNINPYFTTMDDPLSAPRPQGAHPLRVCASCGRAEPCKPKLQMCSRCKCAYFCDSNCMKKAWKKHKKVCVKPAPGVN</sequence>
<reference evidence="6 7" key="1">
    <citation type="journal article" date="2023" name="Commun. Biol.">
        <title>Genome analysis of Parmales, the sister group of diatoms, reveals the evolutionary specialization of diatoms from phago-mixotrophs to photoautotrophs.</title>
        <authorList>
            <person name="Ban H."/>
            <person name="Sato S."/>
            <person name="Yoshikawa S."/>
            <person name="Yamada K."/>
            <person name="Nakamura Y."/>
            <person name="Ichinomiya M."/>
            <person name="Sato N."/>
            <person name="Blanc-Mathieu R."/>
            <person name="Endo H."/>
            <person name="Kuwata A."/>
            <person name="Ogata H."/>
        </authorList>
    </citation>
    <scope>NUCLEOTIDE SEQUENCE [LARGE SCALE GENOMIC DNA]</scope>
</reference>
<evidence type="ECO:0000313" key="7">
    <source>
        <dbReference type="Proteomes" id="UP001165060"/>
    </source>
</evidence>
<dbReference type="Proteomes" id="UP001165060">
    <property type="component" value="Unassembled WGS sequence"/>
</dbReference>
<comment type="caution">
    <text evidence="6">The sequence shown here is derived from an EMBL/GenBank/DDBJ whole genome shotgun (WGS) entry which is preliminary data.</text>
</comment>
<organism evidence="6 7">
    <name type="scientific">Tetraparma gracilis</name>
    <dbReference type="NCBI Taxonomy" id="2962635"/>
    <lineage>
        <taxon>Eukaryota</taxon>
        <taxon>Sar</taxon>
        <taxon>Stramenopiles</taxon>
        <taxon>Ochrophyta</taxon>
        <taxon>Bolidophyceae</taxon>
        <taxon>Parmales</taxon>
        <taxon>Triparmaceae</taxon>
        <taxon>Tetraparma</taxon>
    </lineage>
</organism>
<evidence type="ECO:0000256" key="4">
    <source>
        <dbReference type="PROSITE-ProRule" id="PRU00134"/>
    </source>
</evidence>
<dbReference type="SUPFAM" id="SSF144232">
    <property type="entry name" value="HIT/MYND zinc finger-like"/>
    <property type="match status" value="1"/>
</dbReference>
<dbReference type="Gene3D" id="6.10.140.2220">
    <property type="match status" value="1"/>
</dbReference>
<evidence type="ECO:0000256" key="2">
    <source>
        <dbReference type="ARBA" id="ARBA00022771"/>
    </source>
</evidence>
<gene>
    <name evidence="6" type="ORF">TeGR_g10801</name>
</gene>
<evidence type="ECO:0000256" key="3">
    <source>
        <dbReference type="ARBA" id="ARBA00022833"/>
    </source>
</evidence>
<dbReference type="PROSITE" id="PS50865">
    <property type="entry name" value="ZF_MYND_2"/>
    <property type="match status" value="1"/>
</dbReference>
<evidence type="ECO:0000259" key="5">
    <source>
        <dbReference type="PROSITE" id="PS50865"/>
    </source>
</evidence>
<keyword evidence="3" id="KW-0862">Zinc</keyword>
<keyword evidence="2 4" id="KW-0863">Zinc-finger</keyword>
<keyword evidence="1" id="KW-0479">Metal-binding</keyword>